<name>A0ABT7LRH3_9STRE</name>
<feature type="region of interest" description="Disordered" evidence="1">
    <location>
        <begin position="91"/>
        <end position="188"/>
    </location>
</feature>
<evidence type="ECO:0000256" key="1">
    <source>
        <dbReference type="SAM" id="MobiDB-lite"/>
    </source>
</evidence>
<comment type="caution">
    <text evidence="3">The sequence shown here is derived from an EMBL/GenBank/DDBJ whole genome shotgun (WGS) entry which is preliminary data.</text>
</comment>
<evidence type="ECO:0000259" key="2">
    <source>
        <dbReference type="Pfam" id="PF19804"/>
    </source>
</evidence>
<keyword evidence="4" id="KW-1185">Reference proteome</keyword>
<reference evidence="3 4" key="1">
    <citation type="submission" date="2023-06" db="EMBL/GenBank/DDBJ databases">
        <title>A potential novel species of Streptococcus isolated from human milk sample.</title>
        <authorList>
            <person name="Nguyen H.V."/>
            <person name="Trinh A.T.V."/>
            <person name="Hoang A.T.L."/>
            <person name="Bui L.N.H."/>
            <person name="Tran Q.T.L."/>
            <person name="Trinh T."/>
        </authorList>
    </citation>
    <scope>NUCLEOTIDE SEQUENCE [LARGE SCALE GENOMIC DNA]</scope>
    <source>
        <strain evidence="3 4">VTCC 12812</strain>
    </source>
</reference>
<feature type="compositionally biased region" description="Low complexity" evidence="1">
    <location>
        <begin position="158"/>
        <end position="173"/>
    </location>
</feature>
<dbReference type="Proteomes" id="UP001529255">
    <property type="component" value="Unassembled WGS sequence"/>
</dbReference>
<feature type="region of interest" description="Disordered" evidence="1">
    <location>
        <begin position="426"/>
        <end position="476"/>
    </location>
</feature>
<dbReference type="RefSeq" id="WP_285955736.1">
    <property type="nucleotide sequence ID" value="NZ_JASUZV010000004.1"/>
</dbReference>
<feature type="compositionally biased region" description="Basic and acidic residues" evidence="1">
    <location>
        <begin position="458"/>
        <end position="468"/>
    </location>
</feature>
<feature type="compositionally biased region" description="Basic and acidic residues" evidence="1">
    <location>
        <begin position="177"/>
        <end position="188"/>
    </location>
</feature>
<dbReference type="EMBL" id="JASUZV010000004">
    <property type="protein sequence ID" value="MDL5043245.1"/>
    <property type="molecule type" value="Genomic_DNA"/>
</dbReference>
<organism evidence="3 4">
    <name type="scientific">Streptococcus raffinosi</name>
    <dbReference type="NCBI Taxonomy" id="3053355"/>
    <lineage>
        <taxon>Bacteria</taxon>
        <taxon>Bacillati</taxon>
        <taxon>Bacillota</taxon>
        <taxon>Bacilli</taxon>
        <taxon>Lactobacillales</taxon>
        <taxon>Streptococcaceae</taxon>
        <taxon>Streptococcus</taxon>
    </lineage>
</organism>
<feature type="compositionally biased region" description="Low complexity" evidence="1">
    <location>
        <begin position="131"/>
        <end position="149"/>
    </location>
</feature>
<evidence type="ECO:0000313" key="3">
    <source>
        <dbReference type="EMBL" id="MDL5043245.1"/>
    </source>
</evidence>
<evidence type="ECO:0000313" key="4">
    <source>
        <dbReference type="Proteomes" id="UP001529255"/>
    </source>
</evidence>
<dbReference type="InterPro" id="IPR046254">
    <property type="entry name" value="DUF6287"/>
</dbReference>
<dbReference type="Pfam" id="PF19804">
    <property type="entry name" value="DUF6287"/>
    <property type="match status" value="1"/>
</dbReference>
<gene>
    <name evidence="3" type="ORF">QRD39_03870</name>
</gene>
<feature type="domain" description="DUF6287" evidence="2">
    <location>
        <begin position="472"/>
        <end position="504"/>
    </location>
</feature>
<proteinExistence type="predicted"/>
<protein>
    <submittedName>
        <fullName evidence="3">DUF6287 domain-containing protein</fullName>
    </submittedName>
</protein>
<accession>A0ABT7LRH3</accession>
<feature type="compositionally biased region" description="Low complexity" evidence="1">
    <location>
        <begin position="427"/>
        <end position="457"/>
    </location>
</feature>
<sequence>MKQFKHKKFIGLALLVFLVFMVLGKYTQSTAFTSSSRVYATTVVDKKTGNKVRFEVRKVKGDKYEVKNTETGDTYQANAQAGEDRSLSFKLAGNDGNSDGTIRITPSMVPGGDAKVEMTDSDTYTQVEGGSEVIQSSEASSTSSSSEVKSIIKDILESSSSSSGSDASSSTSSNDANKPDADIKTKTDVNGDKETTYVADYSTEDIKSITEAFGKWLYQSDYAKDAVLVQSSFDSITKVNDGSPTFLSFKAPKEEGSSQNITILANLINADGYENISGVPSGIVNGKEASNYDFKDYKNRVDSFALGINENSGKTADYSPTSSFRLYTLKDKKHAMYEDNDAEQKALFKDFSADDKTGGNYNGYNKLYKDLVDQDKDSYQIVLGSNGTVYYVTNYWIGNYDKKAVQTYKVAPDDMQEAYQELLKHYSSAGKSESSESSSSSQSSTTSSTSTSSSSSEAKTESKTDAKTEQTGMDVTAIKDNNFQSLEGTWKNGNGNTLTFSKNQVTSPTDYEVQNANSSLENGYLRASLRTGMYGAIIFFIPKGTTLPNVSGNYPDASDNTKDRILVTQSGGTQSDAKQFYYKAD</sequence>